<feature type="domain" description="ZZ-type" evidence="6">
    <location>
        <begin position="355"/>
        <end position="398"/>
    </location>
</feature>
<feature type="compositionally biased region" description="Acidic residues" evidence="5">
    <location>
        <begin position="907"/>
        <end position="948"/>
    </location>
</feature>
<evidence type="ECO:0000256" key="3">
    <source>
        <dbReference type="ARBA" id="ARBA00022833"/>
    </source>
</evidence>
<dbReference type="SUPFAM" id="SSF57850">
    <property type="entry name" value="RING/U-box"/>
    <property type="match status" value="4"/>
</dbReference>
<dbReference type="STRING" id="1168221.R7Z2X7"/>
<accession>R7Z2X7</accession>
<feature type="compositionally biased region" description="Basic and acidic residues" evidence="5">
    <location>
        <begin position="830"/>
        <end position="847"/>
    </location>
</feature>
<dbReference type="Gene3D" id="3.30.60.90">
    <property type="match status" value="4"/>
</dbReference>
<dbReference type="eggNOG" id="KOG4582">
    <property type="taxonomic scope" value="Eukaryota"/>
</dbReference>
<dbReference type="InterPro" id="IPR013783">
    <property type="entry name" value="Ig-like_fold"/>
</dbReference>
<dbReference type="PANTHER" id="PTHR20930">
    <property type="entry name" value="OVARIAN CARCINOMA ANTIGEN CA125-RELATED"/>
    <property type="match status" value="1"/>
</dbReference>
<organism evidence="7 8">
    <name type="scientific">Coniosporium apollinis (strain CBS 100218)</name>
    <name type="common">Rock-inhabiting black yeast</name>
    <dbReference type="NCBI Taxonomy" id="1168221"/>
    <lineage>
        <taxon>Eukaryota</taxon>
        <taxon>Fungi</taxon>
        <taxon>Dikarya</taxon>
        <taxon>Ascomycota</taxon>
        <taxon>Pezizomycotina</taxon>
        <taxon>Dothideomycetes</taxon>
        <taxon>Dothideomycetes incertae sedis</taxon>
        <taxon>Coniosporium</taxon>
    </lineage>
</organism>
<evidence type="ECO:0000256" key="4">
    <source>
        <dbReference type="SAM" id="Coils"/>
    </source>
</evidence>
<dbReference type="PANTHER" id="PTHR20930:SF0">
    <property type="entry name" value="PROTEIN ILRUN"/>
    <property type="match status" value="1"/>
</dbReference>
<dbReference type="Proteomes" id="UP000016924">
    <property type="component" value="Unassembled WGS sequence"/>
</dbReference>
<dbReference type="CDD" id="cd14947">
    <property type="entry name" value="NBR1_like"/>
    <property type="match status" value="1"/>
</dbReference>
<dbReference type="OMA" id="NKHGHHP"/>
<name>R7Z2X7_CONA1</name>
<keyword evidence="2" id="KW-0863">Zinc-finger</keyword>
<dbReference type="GeneID" id="19905081"/>
<feature type="domain" description="ZZ-type" evidence="6">
    <location>
        <begin position="416"/>
        <end position="469"/>
    </location>
</feature>
<gene>
    <name evidence="7" type="ORF">W97_07770</name>
</gene>
<dbReference type="CDD" id="cd02340">
    <property type="entry name" value="ZZ_NBR1_like"/>
    <property type="match status" value="2"/>
</dbReference>
<reference evidence="8" key="1">
    <citation type="submission" date="2012-06" db="EMBL/GenBank/DDBJ databases">
        <title>The genome sequence of Coniosporium apollinis CBS 100218.</title>
        <authorList>
            <consortium name="The Broad Institute Genome Sequencing Platform"/>
            <person name="Cuomo C."/>
            <person name="Gorbushina A."/>
            <person name="Noack S."/>
            <person name="Walker B."/>
            <person name="Young S.K."/>
            <person name="Zeng Q."/>
            <person name="Gargeya S."/>
            <person name="Fitzgerald M."/>
            <person name="Haas B."/>
            <person name="Abouelleil A."/>
            <person name="Alvarado L."/>
            <person name="Arachchi H.M."/>
            <person name="Berlin A.M."/>
            <person name="Chapman S.B."/>
            <person name="Goldberg J."/>
            <person name="Griggs A."/>
            <person name="Gujja S."/>
            <person name="Hansen M."/>
            <person name="Howarth C."/>
            <person name="Imamovic A."/>
            <person name="Larimer J."/>
            <person name="McCowan C."/>
            <person name="Montmayeur A."/>
            <person name="Murphy C."/>
            <person name="Neiman D."/>
            <person name="Pearson M."/>
            <person name="Priest M."/>
            <person name="Roberts A."/>
            <person name="Saif S."/>
            <person name="Shea T."/>
            <person name="Sisk P."/>
            <person name="Sykes S."/>
            <person name="Wortman J."/>
            <person name="Nusbaum C."/>
            <person name="Birren B."/>
        </authorList>
    </citation>
    <scope>NUCLEOTIDE SEQUENCE [LARGE SCALE GENOMIC DNA]</scope>
    <source>
        <strain evidence="8">CBS 100218</strain>
    </source>
</reference>
<dbReference type="SMART" id="SM00291">
    <property type="entry name" value="ZnF_ZZ"/>
    <property type="match status" value="4"/>
</dbReference>
<feature type="compositionally biased region" description="Polar residues" evidence="5">
    <location>
        <begin position="889"/>
        <end position="904"/>
    </location>
</feature>
<proteinExistence type="predicted"/>
<dbReference type="AlphaFoldDB" id="R7Z2X7"/>
<feature type="region of interest" description="Disordered" evidence="5">
    <location>
        <begin position="809"/>
        <end position="948"/>
    </location>
</feature>
<dbReference type="Pfam" id="PF16158">
    <property type="entry name" value="N_BRCA1_IG"/>
    <property type="match status" value="1"/>
</dbReference>
<dbReference type="InterPro" id="IPR000433">
    <property type="entry name" value="Znf_ZZ"/>
</dbReference>
<feature type="domain" description="ZZ-type" evidence="6">
    <location>
        <begin position="191"/>
        <end position="237"/>
    </location>
</feature>
<keyword evidence="1" id="KW-0479">Metal-binding</keyword>
<dbReference type="InterPro" id="IPR043145">
    <property type="entry name" value="Znf_ZZ_sf"/>
</dbReference>
<dbReference type="Gene3D" id="2.60.40.10">
    <property type="entry name" value="Immunoglobulins"/>
    <property type="match status" value="1"/>
</dbReference>
<dbReference type="OrthoDB" id="661148at2759"/>
<evidence type="ECO:0000256" key="5">
    <source>
        <dbReference type="SAM" id="MobiDB-lite"/>
    </source>
</evidence>
<feature type="domain" description="ZZ-type" evidence="6">
    <location>
        <begin position="285"/>
        <end position="330"/>
    </location>
</feature>
<feature type="coiled-coil region" evidence="4">
    <location>
        <begin position="758"/>
        <end position="785"/>
    </location>
</feature>
<dbReference type="CDD" id="cd02249">
    <property type="entry name" value="ZZ"/>
    <property type="match status" value="1"/>
</dbReference>
<sequence length="948" mass="103806">MATNLPITADTLITVKISIQGSNRKFKIPLRDLEANVLPSKLRSLLAIPPNQEVVFERFSDSAGAYITLDTENPHVYKTLFRAAKAKLKLRLRATLPSESIEQATQAPKQTAGAPLAPFIASSSRPYCFNMPPLPLPAPTGLLDAYASMRPPRAPYARTIPVTGPTPEAARPSASSSKTAVNLVDAAPAPTSWSVYCNECDKPMANEHYHCSICDDGDYDLCGSCVDSGVHCPGQGHWLIKRFVQSGKVVNSTTEMVGPKNKSPTENEMPGAFTEEKKVEVEEPEVPSRTCNCCVKVLPEIEFVTCTSCDDYDLCMHCHVGTKHGHHPAHAFRPATAQTSIGPLAEFLCAPGRNVRHSAICDGCDKTIYGVRHKCLVCPDFDFCGACTKNSKYIHPGHRFVPIYEPLPEPRANYVRHYGIYCDGPLCKGKDTQSYIEGVRYKCAVCHDTDFCANCEALPSNRHNRTHPLIKFKTPVRNVSVTTMGEDKHGIPLATMGDHQTRRSMATETVPVAPPANAATEVQTIVDLKPSEEPTAKLANEKIEIKSLLTEPITEKIKVEDLLTTPVPEMAKAEVPVTATKPGVPKSVPAAELNAHFIRDTVPDLSRMVPSQRFIQGWTLRNPGPHAWPAGCSVRYTGGDNMLNVDRDHPSSATDMAEATESNVIGREVQVGEEVTFRVIMKAPTREGRAISYWRLKAADGTPFGHRLWCDINVVNQLPLAPVPAPPAMFMGGTHPPQFPAPLSPPTESRIGRGNKILQDYQMQLMLLEQENKKLLLKKRAEQRALDQIEQFFGKAEALKKSIVDSVAKAPEPTVKTEPKTETQAPATAELEKVKEQEPTETIKTEPTEATNPEPEPEPETSQMVFPQLPKESPVSSTHEAVTAPSAPRTETGSESANPMSPSAASEELEFFEDAETVEMEDATSDEEGGFVTDEEYDVLDASDEELK</sequence>
<dbReference type="GO" id="GO:0008270">
    <property type="term" value="F:zinc ion binding"/>
    <property type="evidence" value="ECO:0007669"/>
    <property type="project" value="UniProtKB-KW"/>
</dbReference>
<evidence type="ECO:0000313" key="8">
    <source>
        <dbReference type="Proteomes" id="UP000016924"/>
    </source>
</evidence>
<dbReference type="EMBL" id="JH767598">
    <property type="protein sequence ID" value="EON68512.1"/>
    <property type="molecule type" value="Genomic_DNA"/>
</dbReference>
<evidence type="ECO:0000256" key="1">
    <source>
        <dbReference type="ARBA" id="ARBA00022723"/>
    </source>
</evidence>
<evidence type="ECO:0000313" key="7">
    <source>
        <dbReference type="EMBL" id="EON68512.1"/>
    </source>
</evidence>
<keyword evidence="3" id="KW-0862">Zinc</keyword>
<keyword evidence="4" id="KW-0175">Coiled coil</keyword>
<dbReference type="RefSeq" id="XP_007783829.1">
    <property type="nucleotide sequence ID" value="XM_007785639.1"/>
</dbReference>
<dbReference type="HOGENOM" id="CLU_007590_0_0_1"/>
<keyword evidence="8" id="KW-1185">Reference proteome</keyword>
<dbReference type="Pfam" id="PF00569">
    <property type="entry name" value="ZZ"/>
    <property type="match status" value="3"/>
</dbReference>
<evidence type="ECO:0000259" key="6">
    <source>
        <dbReference type="SMART" id="SM00291"/>
    </source>
</evidence>
<protein>
    <recommendedName>
        <fullName evidence="6">ZZ-type domain-containing protein</fullName>
    </recommendedName>
</protein>
<evidence type="ECO:0000256" key="2">
    <source>
        <dbReference type="ARBA" id="ARBA00022771"/>
    </source>
</evidence>
<dbReference type="InterPro" id="IPR032350">
    <property type="entry name" value="Nbr1_FW"/>
</dbReference>